<sequence length="154" mass="16412">MTASLAILSTLFLAGCSNSSESQEQHHTANGDLQEKTGSLSKLPSFLDQASETIRSAYVTASTVTDSLPYIPCYCGCGESAGHESNLNCFIDEIQEDGSVIWDDHGTRCGVCMEIALTTAALKEKGLSTSDIRTYIDQTYAEGYAAPTPTPMPS</sequence>
<dbReference type="AlphaFoldDB" id="A0A1T2X4H6"/>
<reference evidence="1 2" key="1">
    <citation type="submission" date="2017-01" db="EMBL/GenBank/DDBJ databases">
        <title>Genome analysis of Paenibacillus selenitrireducens ES3-24.</title>
        <authorList>
            <person name="Xu D."/>
            <person name="Yao R."/>
            <person name="Zheng S."/>
        </authorList>
    </citation>
    <scope>NUCLEOTIDE SEQUENCE [LARGE SCALE GENOMIC DNA]</scope>
    <source>
        <strain evidence="1 2">ES3-24</strain>
    </source>
</reference>
<protein>
    <submittedName>
        <fullName evidence="1">Uncharacterized protein</fullName>
    </submittedName>
</protein>
<dbReference type="InterPro" id="IPR025673">
    <property type="entry name" value="PCYCGC"/>
</dbReference>
<dbReference type="EMBL" id="MSZX01000010">
    <property type="protein sequence ID" value="OPA74794.1"/>
    <property type="molecule type" value="Genomic_DNA"/>
</dbReference>
<dbReference type="Proteomes" id="UP000190188">
    <property type="component" value="Unassembled WGS sequence"/>
</dbReference>
<proteinExistence type="predicted"/>
<keyword evidence="2" id="KW-1185">Reference proteome</keyword>
<evidence type="ECO:0000313" key="1">
    <source>
        <dbReference type="EMBL" id="OPA74794.1"/>
    </source>
</evidence>
<evidence type="ECO:0000313" key="2">
    <source>
        <dbReference type="Proteomes" id="UP000190188"/>
    </source>
</evidence>
<dbReference type="Pfam" id="PF13798">
    <property type="entry name" value="PCYCGC"/>
    <property type="match status" value="1"/>
</dbReference>
<comment type="caution">
    <text evidence="1">The sequence shown here is derived from an EMBL/GenBank/DDBJ whole genome shotgun (WGS) entry which is preliminary data.</text>
</comment>
<gene>
    <name evidence="1" type="ORF">BVG16_22835</name>
</gene>
<dbReference type="STRING" id="1324314.BVG16_22835"/>
<organism evidence="1 2">
    <name type="scientific">Paenibacillus selenitireducens</name>
    <dbReference type="NCBI Taxonomy" id="1324314"/>
    <lineage>
        <taxon>Bacteria</taxon>
        <taxon>Bacillati</taxon>
        <taxon>Bacillota</taxon>
        <taxon>Bacilli</taxon>
        <taxon>Bacillales</taxon>
        <taxon>Paenibacillaceae</taxon>
        <taxon>Paenibacillus</taxon>
    </lineage>
</organism>
<accession>A0A1T2X4H6</accession>
<name>A0A1T2X4H6_9BACL</name>